<dbReference type="SUPFAM" id="SSF56935">
    <property type="entry name" value="Porins"/>
    <property type="match status" value="1"/>
</dbReference>
<evidence type="ECO:0000259" key="23">
    <source>
        <dbReference type="SMART" id="SM00965"/>
    </source>
</evidence>
<evidence type="ECO:0000313" key="27">
    <source>
        <dbReference type="Proteomes" id="UP000626180"/>
    </source>
</evidence>
<dbReference type="GO" id="GO:0009279">
    <property type="term" value="C:cell outer membrane"/>
    <property type="evidence" value="ECO:0007669"/>
    <property type="project" value="UniProtKB-SubCell"/>
</dbReference>
<dbReference type="GO" id="GO:0015891">
    <property type="term" value="P:siderophore transport"/>
    <property type="evidence" value="ECO:0007669"/>
    <property type="project" value="InterPro"/>
</dbReference>
<evidence type="ECO:0000256" key="7">
    <source>
        <dbReference type="ARBA" id="ARBA00022692"/>
    </source>
</evidence>
<evidence type="ECO:0000256" key="9">
    <source>
        <dbReference type="ARBA" id="ARBA00022906"/>
    </source>
</evidence>
<evidence type="ECO:0000313" key="26">
    <source>
        <dbReference type="Proteomes" id="UP000250443"/>
    </source>
</evidence>
<comment type="similarity">
    <text evidence="2 19 21">Belongs to the TonB-dependent receptor family.</text>
</comment>
<evidence type="ECO:0000256" key="1">
    <source>
        <dbReference type="ARBA" id="ARBA00004571"/>
    </source>
</evidence>
<dbReference type="PANTHER" id="PTHR32552">
    <property type="entry name" value="FERRICHROME IRON RECEPTOR-RELATED"/>
    <property type="match status" value="1"/>
</dbReference>
<dbReference type="EMBL" id="UAUF01000012">
    <property type="protein sequence ID" value="SPZ07899.1"/>
    <property type="molecule type" value="Genomic_DNA"/>
</dbReference>
<feature type="signal peptide" evidence="22">
    <location>
        <begin position="1"/>
        <end position="40"/>
    </location>
</feature>
<dbReference type="PANTHER" id="PTHR32552:SF68">
    <property type="entry name" value="FERRICHROME OUTER MEMBRANE TRANSPORTER_PHAGE RECEPTOR"/>
    <property type="match status" value="1"/>
</dbReference>
<dbReference type="NCBIfam" id="TIGR01783">
    <property type="entry name" value="TonB-siderophor"/>
    <property type="match status" value="1"/>
</dbReference>
<dbReference type="Proteomes" id="UP000626180">
    <property type="component" value="Unassembled WGS sequence"/>
</dbReference>
<dbReference type="AlphaFoldDB" id="A0A2X2EI73"/>
<evidence type="ECO:0000256" key="5">
    <source>
        <dbReference type="ARBA" id="ARBA00022496"/>
    </source>
</evidence>
<dbReference type="InterPro" id="IPR039426">
    <property type="entry name" value="TonB-dep_rcpt-like"/>
</dbReference>
<organism evidence="25 26">
    <name type="scientific">Pseudomonas luteola</name>
    <dbReference type="NCBI Taxonomy" id="47886"/>
    <lineage>
        <taxon>Bacteria</taxon>
        <taxon>Pseudomonadati</taxon>
        <taxon>Pseudomonadota</taxon>
        <taxon>Gammaproteobacteria</taxon>
        <taxon>Pseudomonadales</taxon>
        <taxon>Pseudomonadaceae</taxon>
        <taxon>Pseudomonas</taxon>
    </lineage>
</organism>
<evidence type="ECO:0000256" key="2">
    <source>
        <dbReference type="ARBA" id="ARBA00009810"/>
    </source>
</evidence>
<dbReference type="PROSITE" id="PS01156">
    <property type="entry name" value="TONB_DEPENDENT_REC_2"/>
    <property type="match status" value="1"/>
</dbReference>
<keyword evidence="11" id="KW-0406">Ion transport</keyword>
<dbReference type="SMART" id="SM00965">
    <property type="entry name" value="STN"/>
    <property type="match status" value="1"/>
</dbReference>
<evidence type="ECO:0000256" key="18">
    <source>
        <dbReference type="ARBA" id="ARBA00072467"/>
    </source>
</evidence>
<dbReference type="FunFam" id="2.40.170.20:FF:000005">
    <property type="entry name" value="TonB-dependent siderophore receptor"/>
    <property type="match status" value="1"/>
</dbReference>
<dbReference type="InterPro" id="IPR010917">
    <property type="entry name" value="TonB_rcpt_CS"/>
</dbReference>
<keyword evidence="10" id="KW-0408">Iron</keyword>
<sequence length="819" mass="89540">MDSRRSYQAFFKRSPLRQAVHAAALAIPMSLALVPLAGNAAEAAAAAQAVRSYDIPAGPLSTALSRFAGEANVMLSADGALTEGKQSPGLKGQYSVEEGFAALLKGSGLQIVSTGNGSYSLAAGTASVGSDVSELSATTVTDFALGNALGTMEGYNATHSQIATKTSKSILETSQSVSVVTRDQIDDQGSQTVSQALRYTPGVMTNPYGATHRYDYVAMRGFNDGSVDNIYLDGLKTMGDSGTYSSMQVDPYFLERIDILKGPSSVLYGRSNPGGLVALTSKKPLYEPYHEIQATVGTQGQRGMGFDFSGPVNEDQTIAYRLVGLADKSDTQFDHNEEKRYAIAPTVAIDFDENTTLTLQAYMQHDPEGGYHGGLPADGTLYRHNGQYISKHFFEGDSDFDKFERTQQMVGYQFEHRFNDVWSARQNFRYLDGKVDMRQAYAAGWASIGSNELARATTEGKERLHAWIVDNMAQAEFNTGSAKHTLLMGLDYQRRKAKVDYAGGSASNIDAFDPVYGNPGVTETWQTSDLRRMEQTGLYMQDLIDLDKWRFSLGLRKDWVETSSEDELYGAGKNTYKENKVTPRVGGLYLFDNGIAPYISYSESFNPNSFTDQNGDPLKATEGKQWEAGIKYQPPGTDNIFTASVFHITQENLATKLANEQYYRPVGKVRSQGVELEAHMQVTDSFRVLGSYTFADVEYIKSDDGTEGNTPNVAPRHMASVWGDYSFKEGSLQGLSLGAGVRAVSKSWADPANTERVPGYTLFDASVGYDLSNVGLKGVDVRVNANNLTDKKYVAACNSLLYCYYGEERNVTATVSYKF</sequence>
<keyword evidence="15 25" id="KW-0675">Receptor</keyword>
<dbReference type="InterPro" id="IPR010105">
    <property type="entry name" value="TonB_sidphr_rcpt"/>
</dbReference>
<evidence type="ECO:0000256" key="12">
    <source>
        <dbReference type="ARBA" id="ARBA00023077"/>
    </source>
</evidence>
<dbReference type="EMBL" id="JADMCD010000009">
    <property type="protein sequence ID" value="MBF8642471.1"/>
    <property type="molecule type" value="Genomic_DNA"/>
</dbReference>
<keyword evidence="7 19" id="KW-0812">Transmembrane</keyword>
<dbReference type="PROSITE" id="PS52016">
    <property type="entry name" value="TONB_DEPENDENT_REC_3"/>
    <property type="match status" value="1"/>
</dbReference>
<evidence type="ECO:0000256" key="4">
    <source>
        <dbReference type="ARBA" id="ARBA00022452"/>
    </source>
</evidence>
<evidence type="ECO:0000256" key="10">
    <source>
        <dbReference type="ARBA" id="ARBA00023004"/>
    </source>
</evidence>
<evidence type="ECO:0000256" key="3">
    <source>
        <dbReference type="ARBA" id="ARBA00022448"/>
    </source>
</evidence>
<dbReference type="RefSeq" id="WP_010794798.1">
    <property type="nucleotide sequence ID" value="NZ_CP069262.1"/>
</dbReference>
<protein>
    <recommendedName>
        <fullName evidence="18">Metal-pseudopaline receptor CntO</fullName>
    </recommendedName>
</protein>
<accession>A0A2X2EI73</accession>
<evidence type="ECO:0000256" key="19">
    <source>
        <dbReference type="PROSITE-ProRule" id="PRU01360"/>
    </source>
</evidence>
<evidence type="ECO:0000256" key="22">
    <source>
        <dbReference type="SAM" id="SignalP"/>
    </source>
</evidence>
<dbReference type="Pfam" id="PF07715">
    <property type="entry name" value="Plug"/>
    <property type="match status" value="1"/>
</dbReference>
<dbReference type="Gene3D" id="2.170.130.10">
    <property type="entry name" value="TonB-dependent receptor, plug domain"/>
    <property type="match status" value="1"/>
</dbReference>
<evidence type="ECO:0000256" key="16">
    <source>
        <dbReference type="ARBA" id="ARBA00023237"/>
    </source>
</evidence>
<keyword evidence="8 22" id="KW-0732">Signal</keyword>
<evidence type="ECO:0000256" key="8">
    <source>
        <dbReference type="ARBA" id="ARBA00022729"/>
    </source>
</evidence>
<keyword evidence="9" id="KW-0864">Zinc transport</keyword>
<gene>
    <name evidence="25" type="primary">fhuA_2</name>
    <name evidence="24" type="ORF">IRZ65_17485</name>
    <name evidence="25" type="ORF">NCTC11842_02593</name>
</gene>
<evidence type="ECO:0000256" key="13">
    <source>
        <dbReference type="ARBA" id="ARBA00023112"/>
    </source>
</evidence>
<keyword evidence="9" id="KW-0862">Zinc</keyword>
<dbReference type="InterPro" id="IPR037066">
    <property type="entry name" value="Plug_dom_sf"/>
</dbReference>
<proteinExistence type="inferred from homology"/>
<keyword evidence="27" id="KW-1185">Reference proteome</keyword>
<dbReference type="Pfam" id="PF00593">
    <property type="entry name" value="TonB_dep_Rec_b-barrel"/>
    <property type="match status" value="1"/>
</dbReference>
<keyword evidence="14 19" id="KW-0472">Membrane</keyword>
<evidence type="ECO:0000256" key="6">
    <source>
        <dbReference type="ARBA" id="ARBA00022596"/>
    </source>
</evidence>
<dbReference type="GO" id="GO:0015344">
    <property type="term" value="F:siderophore uptake transmembrane transporter activity"/>
    <property type="evidence" value="ECO:0007669"/>
    <property type="project" value="TreeGrafter"/>
</dbReference>
<dbReference type="InterPro" id="IPR000531">
    <property type="entry name" value="Beta-barrel_TonB"/>
</dbReference>
<dbReference type="CDD" id="cd01347">
    <property type="entry name" value="ligand_gated_channel"/>
    <property type="match status" value="1"/>
</dbReference>
<comment type="subcellular location">
    <subcellularLocation>
        <location evidence="1 19">Cell outer membrane</location>
        <topology evidence="1 19">Multi-pass membrane protein</topology>
    </subcellularLocation>
</comment>
<dbReference type="GO" id="GO:0038023">
    <property type="term" value="F:signaling receptor activity"/>
    <property type="evidence" value="ECO:0007669"/>
    <property type="project" value="InterPro"/>
</dbReference>
<evidence type="ECO:0000256" key="21">
    <source>
        <dbReference type="RuleBase" id="RU003357"/>
    </source>
</evidence>
<reference evidence="24 27" key="2">
    <citation type="submission" date="2020-10" db="EMBL/GenBank/DDBJ databases">
        <title>Genome sequences of Pseudomonas isolates.</title>
        <authorList>
            <person name="Wessels L."/>
            <person name="Reich F."/>
            <person name="Hammerl J."/>
        </authorList>
    </citation>
    <scope>NUCLEOTIDE SEQUENCE [LARGE SCALE GENOMIC DNA]</scope>
    <source>
        <strain evidence="24 27">20-MO00624-0</strain>
    </source>
</reference>
<evidence type="ECO:0000256" key="15">
    <source>
        <dbReference type="ARBA" id="ARBA00023170"/>
    </source>
</evidence>
<feature type="domain" description="Secretin/TonB short N-terminal" evidence="23">
    <location>
        <begin position="73"/>
        <end position="124"/>
    </location>
</feature>
<keyword evidence="16 19" id="KW-0998">Cell outer membrane</keyword>
<evidence type="ECO:0000256" key="11">
    <source>
        <dbReference type="ARBA" id="ARBA00023065"/>
    </source>
</evidence>
<dbReference type="Gene3D" id="3.55.50.30">
    <property type="match status" value="1"/>
</dbReference>
<keyword evidence="5" id="KW-0410">Iron transport</keyword>
<dbReference type="GO" id="GO:0006829">
    <property type="term" value="P:zinc ion transport"/>
    <property type="evidence" value="ECO:0007669"/>
    <property type="project" value="UniProtKB-KW"/>
</dbReference>
<evidence type="ECO:0000256" key="17">
    <source>
        <dbReference type="ARBA" id="ARBA00056786"/>
    </source>
</evidence>
<evidence type="ECO:0000256" key="14">
    <source>
        <dbReference type="ARBA" id="ARBA00023136"/>
    </source>
</evidence>
<keyword evidence="4 19" id="KW-1134">Transmembrane beta strand</keyword>
<dbReference type="InterPro" id="IPR036942">
    <property type="entry name" value="Beta-barrel_TonB_sf"/>
</dbReference>
<feature type="short sequence motif" description="TonB C-terminal box" evidence="20">
    <location>
        <begin position="802"/>
        <end position="819"/>
    </location>
</feature>
<dbReference type="Proteomes" id="UP000250443">
    <property type="component" value="Unassembled WGS sequence"/>
</dbReference>
<dbReference type="Pfam" id="PF07660">
    <property type="entry name" value="STN"/>
    <property type="match status" value="1"/>
</dbReference>
<dbReference type="InterPro" id="IPR011662">
    <property type="entry name" value="Secretin/TonB_short_N"/>
</dbReference>
<keyword evidence="3 19" id="KW-0813">Transport</keyword>
<dbReference type="GO" id="GO:0015675">
    <property type="term" value="P:nickel cation transport"/>
    <property type="evidence" value="ECO:0007669"/>
    <property type="project" value="UniProtKB-KW"/>
</dbReference>
<dbReference type="FunFam" id="2.170.130.10:FF:000001">
    <property type="entry name" value="Catecholate siderophore TonB-dependent receptor"/>
    <property type="match status" value="1"/>
</dbReference>
<evidence type="ECO:0000256" key="20">
    <source>
        <dbReference type="PROSITE-ProRule" id="PRU10144"/>
    </source>
</evidence>
<dbReference type="Gene3D" id="2.40.170.20">
    <property type="entry name" value="TonB-dependent receptor, beta-barrel domain"/>
    <property type="match status" value="1"/>
</dbReference>
<keyword evidence="13" id="KW-0921">Nickel transport</keyword>
<evidence type="ECO:0000313" key="25">
    <source>
        <dbReference type="EMBL" id="SPZ07899.1"/>
    </source>
</evidence>
<keyword evidence="12 21" id="KW-0798">TonB box</keyword>
<name>A0A2X2EI73_PSELU</name>
<comment type="function">
    <text evidence="17">Transports the metallophore pseudopaline, which is involved in the acquisition of nickel and zinc, and thus enables bacterial growth inside the host, where metal access is limited. Is probably involved in the import of pseudopaline-metal complexes.</text>
</comment>
<reference evidence="25 26" key="1">
    <citation type="submission" date="2018-06" db="EMBL/GenBank/DDBJ databases">
        <authorList>
            <consortium name="Pathogen Informatics"/>
            <person name="Doyle S."/>
        </authorList>
    </citation>
    <scope>NUCLEOTIDE SEQUENCE [LARGE SCALE GENOMIC DNA]</scope>
    <source>
        <strain evidence="25 26">NCTC11842</strain>
    </source>
</reference>
<feature type="chain" id="PRO_5016148016" description="Metal-pseudopaline receptor CntO" evidence="22">
    <location>
        <begin position="41"/>
        <end position="819"/>
    </location>
</feature>
<evidence type="ECO:0000313" key="24">
    <source>
        <dbReference type="EMBL" id="MBF8642471.1"/>
    </source>
</evidence>
<keyword evidence="6" id="KW-0533">Nickel</keyword>
<dbReference type="InterPro" id="IPR012910">
    <property type="entry name" value="Plug_dom"/>
</dbReference>